<dbReference type="InterPro" id="IPR051415">
    <property type="entry name" value="LAAT-1"/>
</dbReference>
<dbReference type="Pfam" id="PF04193">
    <property type="entry name" value="PQ-loop"/>
    <property type="match status" value="2"/>
</dbReference>
<dbReference type="EMBL" id="HACM01009719">
    <property type="protein sequence ID" value="CRZ10161.1"/>
    <property type="molecule type" value="Transcribed_RNA"/>
</dbReference>
<protein>
    <submittedName>
        <fullName evidence="6">Uncharacterized protein</fullName>
    </submittedName>
</protein>
<dbReference type="InterPro" id="IPR006603">
    <property type="entry name" value="PQ-loop_rpt"/>
</dbReference>
<keyword evidence="2 5" id="KW-0812">Transmembrane</keyword>
<evidence type="ECO:0000256" key="2">
    <source>
        <dbReference type="ARBA" id="ARBA00022692"/>
    </source>
</evidence>
<feature type="transmembrane region" description="Helical" evidence="5">
    <location>
        <begin position="226"/>
        <end position="244"/>
    </location>
</feature>
<feature type="non-terminal residue" evidence="6">
    <location>
        <position position="1"/>
    </location>
</feature>
<dbReference type="GO" id="GO:0015174">
    <property type="term" value="F:basic amino acid transmembrane transporter activity"/>
    <property type="evidence" value="ECO:0007669"/>
    <property type="project" value="UniProtKB-ARBA"/>
</dbReference>
<keyword evidence="3 5" id="KW-1133">Transmembrane helix</keyword>
<dbReference type="PANTHER" id="PTHR16201">
    <property type="entry name" value="SEVEN TRANSMEMBRANE PROTEIN 1-RELATED"/>
    <property type="match status" value="1"/>
</dbReference>
<evidence type="ECO:0000256" key="1">
    <source>
        <dbReference type="ARBA" id="ARBA00004141"/>
    </source>
</evidence>
<feature type="transmembrane region" description="Helical" evidence="5">
    <location>
        <begin position="140"/>
        <end position="161"/>
    </location>
</feature>
<accession>A0A0H5R8N5</accession>
<keyword evidence="4 5" id="KW-0472">Membrane</keyword>
<name>A0A0H5R8N5_9EUKA</name>
<evidence type="ECO:0000256" key="5">
    <source>
        <dbReference type="SAM" id="Phobius"/>
    </source>
</evidence>
<evidence type="ECO:0000313" key="6">
    <source>
        <dbReference type="EMBL" id="CRZ10161.1"/>
    </source>
</evidence>
<feature type="transmembrane region" description="Helical" evidence="5">
    <location>
        <begin position="268"/>
        <end position="286"/>
    </location>
</feature>
<sequence>FSVGMRLCVCDPAVKDGYRFSQFMGSVLGECVYTPSDYIPAILGLVSLLSWLCASIPQYVSNYRNKNVEALSTVFFLIRAVGDVCNLSGSLLLSLPITAIAQAAWFVMDNVIMLSQMFYYSRVYKGRSVHSAAQQRTAQAPIMVAGACLVATGLFATSHLYTSGVSASSRSLLSTAHLCNRVTDNATFSLIGDILGWCSAGIYFGSRFPQVYKNWKNKQCEGLSPYMFALFLVANLTYGFRIILDHSWALNSETDTYALNMKFVCDKLPFLIGSMGTLIFDFIIIVQTKIYKTKIPLEKQAFSA</sequence>
<dbReference type="GO" id="GO:0098852">
    <property type="term" value="C:lytic vacuole membrane"/>
    <property type="evidence" value="ECO:0007669"/>
    <property type="project" value="UniProtKB-ARBA"/>
</dbReference>
<evidence type="ECO:0000256" key="3">
    <source>
        <dbReference type="ARBA" id="ARBA00022989"/>
    </source>
</evidence>
<proteinExistence type="predicted"/>
<feature type="transmembrane region" description="Helical" evidence="5">
    <location>
        <begin position="38"/>
        <end position="60"/>
    </location>
</feature>
<dbReference type="FunFam" id="1.20.1280.290:FF:000009">
    <property type="entry name" value="PQ loop repeat family protein"/>
    <property type="match status" value="1"/>
</dbReference>
<organism evidence="6">
    <name type="scientific">Spongospora subterranea</name>
    <dbReference type="NCBI Taxonomy" id="70186"/>
    <lineage>
        <taxon>Eukaryota</taxon>
        <taxon>Sar</taxon>
        <taxon>Rhizaria</taxon>
        <taxon>Endomyxa</taxon>
        <taxon>Phytomyxea</taxon>
        <taxon>Plasmodiophorida</taxon>
        <taxon>Plasmodiophoridae</taxon>
        <taxon>Spongospora</taxon>
    </lineage>
</organism>
<dbReference type="AlphaFoldDB" id="A0A0H5R8N5"/>
<comment type="subcellular location">
    <subcellularLocation>
        <location evidence="1">Membrane</location>
        <topology evidence="1">Multi-pass membrane protein</topology>
    </subcellularLocation>
</comment>
<dbReference type="Gene3D" id="1.20.1280.290">
    <property type="match status" value="2"/>
</dbReference>
<evidence type="ECO:0000256" key="4">
    <source>
        <dbReference type="ARBA" id="ARBA00023136"/>
    </source>
</evidence>
<dbReference type="PANTHER" id="PTHR16201:SF34">
    <property type="entry name" value="LYSOSOMAL AMINO ACID TRANSPORTER 1"/>
    <property type="match status" value="1"/>
</dbReference>
<dbReference type="SMART" id="SM00679">
    <property type="entry name" value="CTNS"/>
    <property type="match status" value="2"/>
</dbReference>
<reference evidence="6" key="1">
    <citation type="submission" date="2015-04" db="EMBL/GenBank/DDBJ databases">
        <title>The genome sequence of the plant pathogenic Rhizarian Plasmodiophora brassicae reveals insights in its biotrophic life cycle and the origin of chitin synthesis.</title>
        <authorList>
            <person name="Schwelm A."/>
            <person name="Fogelqvist J."/>
            <person name="Knaust A."/>
            <person name="Julke S."/>
            <person name="Lilja T."/>
            <person name="Dhandapani V."/>
            <person name="Bonilla-Rosso G."/>
            <person name="Karlsson M."/>
            <person name="Shevchenko A."/>
            <person name="Choi S.R."/>
            <person name="Kim H.G."/>
            <person name="Park J.Y."/>
            <person name="Lim Y.P."/>
            <person name="Ludwig-Muller J."/>
            <person name="Dixelius C."/>
        </authorList>
    </citation>
    <scope>NUCLEOTIDE SEQUENCE</scope>
    <source>
        <tissue evidence="6">Potato root galls</tissue>
    </source>
</reference>